<evidence type="ECO:0000256" key="1">
    <source>
        <dbReference type="ARBA" id="ARBA00004651"/>
    </source>
</evidence>
<dbReference type="Gene3D" id="1.10.3720.10">
    <property type="entry name" value="MetI-like"/>
    <property type="match status" value="1"/>
</dbReference>
<feature type="transmembrane region" description="Helical" evidence="8">
    <location>
        <begin position="162"/>
        <end position="190"/>
    </location>
</feature>
<keyword evidence="3" id="KW-1003">Cell membrane</keyword>
<evidence type="ECO:0000256" key="2">
    <source>
        <dbReference type="ARBA" id="ARBA00022448"/>
    </source>
</evidence>
<keyword evidence="2" id="KW-0813">Transport</keyword>
<evidence type="ECO:0000259" key="9">
    <source>
        <dbReference type="PROSITE" id="PS50928"/>
    </source>
</evidence>
<dbReference type="InterPro" id="IPR045621">
    <property type="entry name" value="BPD_transp_1_N"/>
</dbReference>
<protein>
    <submittedName>
        <fullName evidence="10">Putative peptide ABC transporter permease protein y4tP</fullName>
    </submittedName>
</protein>
<dbReference type="InterPro" id="IPR000515">
    <property type="entry name" value="MetI-like"/>
</dbReference>
<dbReference type="GO" id="GO:0005886">
    <property type="term" value="C:plasma membrane"/>
    <property type="evidence" value="ECO:0007669"/>
    <property type="project" value="UniProtKB-SubCell"/>
</dbReference>
<dbReference type="InterPro" id="IPR035906">
    <property type="entry name" value="MetI-like_sf"/>
</dbReference>
<sequence length="344" mass="36494">MSDVQAERPDAPMGAAPSGSAAPRIAHPVRDMLVWRVPLGLLSVALVGILTYLATRVLPGDAAQAVLGQNATPEALASLRAELGLDQSLVPGLLSWFGDFLTGDYGNSLATRGPVTDLVFPRLVNSAVLVIVVALVATLVGVVAGVLAAHRRDGKFDDVTSVLALVASALPEFVVGVIVIFIFSVGLLDWFPAVSIVPPQDRIWSQPNKIVLPAVTLVIVTAPYMFRMVRASMIEALTSDYAEVAQLKGASTGRLLFRHALPNSIAPAVQVFGLNLLYLAGGIVLVETVFQYPGIGLTLASAVQTRDVPVLQFIVVLLAIFYVALNIVTDLLVLLSTPRRRAPR</sequence>
<evidence type="ECO:0000256" key="5">
    <source>
        <dbReference type="ARBA" id="ARBA00022989"/>
    </source>
</evidence>
<dbReference type="AlphaFoldDB" id="A0A2P2C263"/>
<evidence type="ECO:0000256" key="7">
    <source>
        <dbReference type="SAM" id="MobiDB-lite"/>
    </source>
</evidence>
<evidence type="ECO:0000313" key="10">
    <source>
        <dbReference type="EMBL" id="CUR56117.1"/>
    </source>
</evidence>
<dbReference type="PANTHER" id="PTHR43163:SF6">
    <property type="entry name" value="DIPEPTIDE TRANSPORT SYSTEM PERMEASE PROTEIN DPPB-RELATED"/>
    <property type="match status" value="1"/>
</dbReference>
<feature type="compositionally biased region" description="Basic and acidic residues" evidence="7">
    <location>
        <begin position="1"/>
        <end position="10"/>
    </location>
</feature>
<dbReference type="EMBL" id="CZKA01000025">
    <property type="protein sequence ID" value="CUR56117.1"/>
    <property type="molecule type" value="Genomic_DNA"/>
</dbReference>
<feature type="transmembrane region" description="Helical" evidence="8">
    <location>
        <begin position="210"/>
        <end position="226"/>
    </location>
</feature>
<evidence type="ECO:0000256" key="8">
    <source>
        <dbReference type="SAM" id="Phobius"/>
    </source>
</evidence>
<gene>
    <name evidence="10" type="ORF">NOCA2310167</name>
</gene>
<dbReference type="Pfam" id="PF19300">
    <property type="entry name" value="BPD_transp_1_N"/>
    <property type="match status" value="1"/>
</dbReference>
<feature type="region of interest" description="Disordered" evidence="7">
    <location>
        <begin position="1"/>
        <end position="21"/>
    </location>
</feature>
<name>A0A2P2C263_9ZZZZ</name>
<keyword evidence="6 8" id="KW-0472">Membrane</keyword>
<comment type="subcellular location">
    <subcellularLocation>
        <location evidence="1">Cell membrane</location>
        <topology evidence="1">Multi-pass membrane protein</topology>
    </subcellularLocation>
</comment>
<dbReference type="GO" id="GO:0071916">
    <property type="term" value="F:dipeptide transmembrane transporter activity"/>
    <property type="evidence" value="ECO:0007669"/>
    <property type="project" value="TreeGrafter"/>
</dbReference>
<feature type="transmembrane region" description="Helical" evidence="8">
    <location>
        <begin position="268"/>
        <end position="290"/>
    </location>
</feature>
<accession>A0A2P2C263</accession>
<feature type="domain" description="ABC transmembrane type-1" evidence="9">
    <location>
        <begin position="123"/>
        <end position="329"/>
    </location>
</feature>
<proteinExistence type="predicted"/>
<evidence type="ECO:0000256" key="3">
    <source>
        <dbReference type="ARBA" id="ARBA00022475"/>
    </source>
</evidence>
<dbReference type="Pfam" id="PF00528">
    <property type="entry name" value="BPD_transp_1"/>
    <property type="match status" value="1"/>
</dbReference>
<dbReference type="SUPFAM" id="SSF161098">
    <property type="entry name" value="MetI-like"/>
    <property type="match status" value="1"/>
</dbReference>
<keyword evidence="5 8" id="KW-1133">Transmembrane helix</keyword>
<evidence type="ECO:0000256" key="6">
    <source>
        <dbReference type="ARBA" id="ARBA00023136"/>
    </source>
</evidence>
<reference evidence="10" key="1">
    <citation type="submission" date="2015-08" db="EMBL/GenBank/DDBJ databases">
        <authorList>
            <person name="Babu N.S."/>
            <person name="Beckwith C.J."/>
            <person name="Beseler K.G."/>
            <person name="Brison A."/>
            <person name="Carone J.V."/>
            <person name="Caskin T.P."/>
            <person name="Diamond M."/>
            <person name="Durham M.E."/>
            <person name="Foxe J.M."/>
            <person name="Go M."/>
            <person name="Henderson B.A."/>
            <person name="Jones I.B."/>
            <person name="McGettigan J.A."/>
            <person name="Micheletti S.J."/>
            <person name="Nasrallah M.E."/>
            <person name="Ortiz D."/>
            <person name="Piller C.R."/>
            <person name="Privatt S.R."/>
            <person name="Schneider S.L."/>
            <person name="Sharp S."/>
            <person name="Smith T.C."/>
            <person name="Stanton J.D."/>
            <person name="Ullery H.E."/>
            <person name="Wilson R.J."/>
            <person name="Serrano M.G."/>
            <person name="Buck G."/>
            <person name="Lee V."/>
            <person name="Wang Y."/>
            <person name="Carvalho R."/>
            <person name="Voegtly L."/>
            <person name="Shi R."/>
            <person name="Duckworth R."/>
            <person name="Johnson A."/>
            <person name="Loviza R."/>
            <person name="Walstead R."/>
            <person name="Shah Z."/>
            <person name="Kiflezghi M."/>
            <person name="Wade K."/>
            <person name="Ball S.L."/>
            <person name="Bradley K.W."/>
            <person name="Asai D.J."/>
            <person name="Bowman C.A."/>
            <person name="Russell D.A."/>
            <person name="Pope W.H."/>
            <person name="Jacobs-Sera D."/>
            <person name="Hendrix R.W."/>
            <person name="Hatfull G.F."/>
        </authorList>
    </citation>
    <scope>NUCLEOTIDE SEQUENCE</scope>
</reference>
<feature type="compositionally biased region" description="Low complexity" evidence="7">
    <location>
        <begin position="11"/>
        <end position="21"/>
    </location>
</feature>
<dbReference type="PROSITE" id="PS50928">
    <property type="entry name" value="ABC_TM1"/>
    <property type="match status" value="1"/>
</dbReference>
<organism evidence="10">
    <name type="scientific">metagenome</name>
    <dbReference type="NCBI Taxonomy" id="256318"/>
    <lineage>
        <taxon>unclassified sequences</taxon>
        <taxon>metagenomes</taxon>
    </lineage>
</organism>
<feature type="transmembrane region" description="Helical" evidence="8">
    <location>
        <begin position="310"/>
        <end position="335"/>
    </location>
</feature>
<dbReference type="CDD" id="cd06261">
    <property type="entry name" value="TM_PBP2"/>
    <property type="match status" value="1"/>
</dbReference>
<evidence type="ECO:0000256" key="4">
    <source>
        <dbReference type="ARBA" id="ARBA00022692"/>
    </source>
</evidence>
<dbReference type="PANTHER" id="PTHR43163">
    <property type="entry name" value="DIPEPTIDE TRANSPORT SYSTEM PERMEASE PROTEIN DPPB-RELATED"/>
    <property type="match status" value="1"/>
</dbReference>
<feature type="transmembrane region" description="Helical" evidence="8">
    <location>
        <begin position="127"/>
        <end position="150"/>
    </location>
</feature>
<feature type="transmembrane region" description="Helical" evidence="8">
    <location>
        <begin position="33"/>
        <end position="54"/>
    </location>
</feature>
<keyword evidence="4 8" id="KW-0812">Transmembrane</keyword>